<dbReference type="GO" id="GO:0016020">
    <property type="term" value="C:membrane"/>
    <property type="evidence" value="ECO:0007669"/>
    <property type="project" value="UniProtKB-SubCell"/>
</dbReference>
<feature type="transmembrane region" description="Helical" evidence="7">
    <location>
        <begin position="330"/>
        <end position="350"/>
    </location>
</feature>
<feature type="transmembrane region" description="Helical" evidence="7">
    <location>
        <begin position="521"/>
        <end position="542"/>
    </location>
</feature>
<dbReference type="EMBL" id="JAGPNK010000004">
    <property type="protein sequence ID" value="KAH7323033.1"/>
    <property type="molecule type" value="Genomic_DNA"/>
</dbReference>
<feature type="transmembrane region" description="Helical" evidence="7">
    <location>
        <begin position="401"/>
        <end position="421"/>
    </location>
</feature>
<evidence type="ECO:0000256" key="3">
    <source>
        <dbReference type="ARBA" id="ARBA00022692"/>
    </source>
</evidence>
<feature type="transmembrane region" description="Helical" evidence="7">
    <location>
        <begin position="492"/>
        <end position="515"/>
    </location>
</feature>
<dbReference type="AlphaFoldDB" id="A0A8K0SUB4"/>
<feature type="transmembrane region" description="Helical" evidence="7">
    <location>
        <begin position="370"/>
        <end position="389"/>
    </location>
</feature>
<feature type="transmembrane region" description="Helical" evidence="7">
    <location>
        <begin position="164"/>
        <end position="185"/>
    </location>
</feature>
<evidence type="ECO:0000313" key="9">
    <source>
        <dbReference type="Proteomes" id="UP000813444"/>
    </source>
</evidence>
<evidence type="ECO:0000256" key="2">
    <source>
        <dbReference type="ARBA" id="ARBA00005982"/>
    </source>
</evidence>
<protein>
    <submittedName>
        <fullName evidence="8">POT family-domain-containing protein</fullName>
    </submittedName>
</protein>
<dbReference type="SUPFAM" id="SSF103473">
    <property type="entry name" value="MFS general substrate transporter"/>
    <property type="match status" value="1"/>
</dbReference>
<feature type="transmembrane region" description="Helical" evidence="7">
    <location>
        <begin position="462"/>
        <end position="480"/>
    </location>
</feature>
<name>A0A8K0SUB4_9HYPO</name>
<comment type="caution">
    <text evidence="8">The sequence shown here is derived from an EMBL/GenBank/DDBJ whole genome shotgun (WGS) entry which is preliminary data.</text>
</comment>
<feature type="transmembrane region" description="Helical" evidence="7">
    <location>
        <begin position="247"/>
        <end position="268"/>
    </location>
</feature>
<evidence type="ECO:0000256" key="7">
    <source>
        <dbReference type="SAM" id="Phobius"/>
    </source>
</evidence>
<dbReference type="GO" id="GO:0022857">
    <property type="term" value="F:transmembrane transporter activity"/>
    <property type="evidence" value="ECO:0007669"/>
    <property type="project" value="InterPro"/>
</dbReference>
<dbReference type="OrthoDB" id="8904098at2759"/>
<feature type="transmembrane region" description="Helical" evidence="7">
    <location>
        <begin position="136"/>
        <end position="158"/>
    </location>
</feature>
<accession>A0A8K0SUB4</accession>
<dbReference type="Gene3D" id="1.20.1250.20">
    <property type="entry name" value="MFS general substrate transporter like domains"/>
    <property type="match status" value="1"/>
</dbReference>
<keyword evidence="3 7" id="KW-0812">Transmembrane</keyword>
<evidence type="ECO:0000256" key="1">
    <source>
        <dbReference type="ARBA" id="ARBA00004141"/>
    </source>
</evidence>
<comment type="similarity">
    <text evidence="2">Belongs to the major facilitator superfamily. Proton-dependent oligopeptide transporter (POT/PTR) (TC 2.A.17) family.</text>
</comment>
<dbReference type="InterPro" id="IPR000109">
    <property type="entry name" value="POT_fam"/>
</dbReference>
<feature type="transmembrane region" description="Helical" evidence="7">
    <location>
        <begin position="223"/>
        <end position="241"/>
    </location>
</feature>
<keyword evidence="4 7" id="KW-1133">Transmembrane helix</keyword>
<dbReference type="PANTHER" id="PTHR11654">
    <property type="entry name" value="OLIGOPEPTIDE TRANSPORTER-RELATED"/>
    <property type="match status" value="1"/>
</dbReference>
<feature type="region of interest" description="Disordered" evidence="6">
    <location>
        <begin position="1"/>
        <end position="39"/>
    </location>
</feature>
<dbReference type="Proteomes" id="UP000813444">
    <property type="component" value="Unassembled WGS sequence"/>
</dbReference>
<evidence type="ECO:0000256" key="4">
    <source>
        <dbReference type="ARBA" id="ARBA00022989"/>
    </source>
</evidence>
<keyword evidence="5 7" id="KW-0472">Membrane</keyword>
<evidence type="ECO:0000256" key="5">
    <source>
        <dbReference type="ARBA" id="ARBA00023136"/>
    </source>
</evidence>
<keyword evidence="9" id="KW-1185">Reference proteome</keyword>
<evidence type="ECO:0000313" key="8">
    <source>
        <dbReference type="EMBL" id="KAH7323033.1"/>
    </source>
</evidence>
<comment type="subcellular location">
    <subcellularLocation>
        <location evidence="1">Membrane</location>
        <topology evidence="1">Multi-pass membrane protein</topology>
    </subcellularLocation>
</comment>
<dbReference type="InterPro" id="IPR036259">
    <property type="entry name" value="MFS_trans_sf"/>
</dbReference>
<gene>
    <name evidence="8" type="ORF">B0I35DRAFT_499699</name>
</gene>
<dbReference type="Pfam" id="PF00854">
    <property type="entry name" value="PTR2"/>
    <property type="match status" value="1"/>
</dbReference>
<feature type="region of interest" description="Disordered" evidence="6">
    <location>
        <begin position="550"/>
        <end position="569"/>
    </location>
</feature>
<reference evidence="8" key="1">
    <citation type="journal article" date="2021" name="Nat. Commun.">
        <title>Genetic determinants of endophytism in the Arabidopsis root mycobiome.</title>
        <authorList>
            <person name="Mesny F."/>
            <person name="Miyauchi S."/>
            <person name="Thiergart T."/>
            <person name="Pickel B."/>
            <person name="Atanasova L."/>
            <person name="Karlsson M."/>
            <person name="Huettel B."/>
            <person name="Barry K.W."/>
            <person name="Haridas S."/>
            <person name="Chen C."/>
            <person name="Bauer D."/>
            <person name="Andreopoulos W."/>
            <person name="Pangilinan J."/>
            <person name="LaButti K."/>
            <person name="Riley R."/>
            <person name="Lipzen A."/>
            <person name="Clum A."/>
            <person name="Drula E."/>
            <person name="Henrissat B."/>
            <person name="Kohler A."/>
            <person name="Grigoriev I.V."/>
            <person name="Martin F.M."/>
            <person name="Hacquard S."/>
        </authorList>
    </citation>
    <scope>NUCLEOTIDE SEQUENCE</scope>
    <source>
        <strain evidence="8">MPI-CAGE-CH-0235</strain>
    </source>
</reference>
<sequence>MASLEKSQVVSAHGREVGEDAASSPEKAKQETTISALERASSSSKRTALAVDRLPRIVWIVAVAGAAERFAYYSLSAPLQNYMQNPRTGSVNPGALGLGQQTATNLSNFFMLLQFVAPMPFAVLSDMRLGRLQTLMLSMCIYQAGNLVLLITSLPFALDRGAGLPGLVVAMLLIAIGVAGLKATLPPFLVDQYNRKDQRTLEETEDEIVVADRTLTIQFITNLFFWLVNLASLSALASTWIEREVDFWASYLIAVVFLFLTQILIFVYRRSFINPAVQGSVLPLALKALWCATRQGFSLEKASPRYQQQHHGKQVPWSEETLRDVKRALVISRILVCSCPFYLGYVQIFHNLISQAGQMRLGGIPNDTMQVFNPAACIVLGPIVQRGLFPLLRKMGIPFRPIARISLACIFMGMAMAYAAIVQNLIYTHGPCYEYPLACEAARLQDGDTAGNDITVWAQLPAWFLMAVAEIFGFATISEIAYEMAPVSMKSLVQAVTQLTAGLAAIVGIALSPLTRDPNLVILYGVIGGLTALAAGLFWIFFRHMDSSRSEEEEETRGVIESAEESSSR</sequence>
<organism evidence="8 9">
    <name type="scientific">Stachybotrys elegans</name>
    <dbReference type="NCBI Taxonomy" id="80388"/>
    <lineage>
        <taxon>Eukaryota</taxon>
        <taxon>Fungi</taxon>
        <taxon>Dikarya</taxon>
        <taxon>Ascomycota</taxon>
        <taxon>Pezizomycotina</taxon>
        <taxon>Sordariomycetes</taxon>
        <taxon>Hypocreomycetidae</taxon>
        <taxon>Hypocreales</taxon>
        <taxon>Stachybotryaceae</taxon>
        <taxon>Stachybotrys</taxon>
    </lineage>
</organism>
<evidence type="ECO:0000256" key="6">
    <source>
        <dbReference type="SAM" id="MobiDB-lite"/>
    </source>
</evidence>
<feature type="compositionally biased region" description="Polar residues" evidence="6">
    <location>
        <begin position="1"/>
        <end position="10"/>
    </location>
</feature>
<proteinExistence type="inferred from homology"/>